<comment type="caution">
    <text evidence="1">The sequence shown here is derived from an EMBL/GenBank/DDBJ whole genome shotgun (WGS) entry which is preliminary data.</text>
</comment>
<reference evidence="2" key="1">
    <citation type="journal article" date="2019" name="Int. J. Syst. Evol. Microbiol.">
        <title>The Global Catalogue of Microorganisms (GCM) 10K type strain sequencing project: providing services to taxonomists for standard genome sequencing and annotation.</title>
        <authorList>
            <consortium name="The Broad Institute Genomics Platform"/>
            <consortium name="The Broad Institute Genome Sequencing Center for Infectious Disease"/>
            <person name="Wu L."/>
            <person name="Ma J."/>
        </authorList>
    </citation>
    <scope>NUCLEOTIDE SEQUENCE [LARGE SCALE GENOMIC DNA]</scope>
    <source>
        <strain evidence="2">CCUG 39970</strain>
    </source>
</reference>
<keyword evidence="2" id="KW-1185">Reference proteome</keyword>
<accession>A0ABV8YF95</accession>
<dbReference type="Pfam" id="PF11236">
    <property type="entry name" value="DUF3037"/>
    <property type="match status" value="1"/>
</dbReference>
<evidence type="ECO:0000313" key="1">
    <source>
        <dbReference type="EMBL" id="MFC4456572.1"/>
    </source>
</evidence>
<name>A0ABV8YF95_9DEIO</name>
<evidence type="ECO:0000313" key="2">
    <source>
        <dbReference type="Proteomes" id="UP001595939"/>
    </source>
</evidence>
<dbReference type="EMBL" id="JBHSEG010000029">
    <property type="protein sequence ID" value="MFC4456572.1"/>
    <property type="molecule type" value="Genomic_DNA"/>
</dbReference>
<dbReference type="Proteomes" id="UP001595939">
    <property type="component" value="Unassembled WGS sequence"/>
</dbReference>
<proteinExistence type="predicted"/>
<sequence length="291" mass="33435">MTQLITAYSSLVQFVPDRIRAERVNVGLILQAPTYGYAAMTWRRQMDVALRAIHPQVDAQLVRFLVRGMADLFVPYAHEPRYERLFPQQPGKSHPTHPEFLAGFRDRYGLLHITEPRTVLVSETLGLTAKLRVLRERLLEVHSAVTERPSLTKSELTKQVVTTLRAGRVPLVTQPTSFPGERWPHNRFDALNIHQNRRHLHFLSYEIADAPSAAAKGFVMSVMDLRSGGARYQDDHFGVVVQRPEHHRSNKEDYEALLRVCRFNRIAVFENHPDDIRRLTERLLSPQGLVV</sequence>
<protein>
    <submittedName>
        <fullName evidence="1">DUF3037 domain-containing protein</fullName>
    </submittedName>
</protein>
<gene>
    <name evidence="1" type="ORF">ACFO0P_22570</name>
</gene>
<organism evidence="1 2">
    <name type="scientific">Deinococcus sonorensis</name>
    <dbReference type="NCBI Taxonomy" id="309891"/>
    <lineage>
        <taxon>Bacteria</taxon>
        <taxon>Thermotogati</taxon>
        <taxon>Deinococcota</taxon>
        <taxon>Deinococci</taxon>
        <taxon>Deinococcales</taxon>
        <taxon>Deinococcaceae</taxon>
        <taxon>Deinococcus</taxon>
    </lineage>
</organism>
<dbReference type="RefSeq" id="WP_380130186.1">
    <property type="nucleotide sequence ID" value="NZ_JBHSEG010000029.1"/>
</dbReference>
<dbReference type="InterPro" id="IPR021398">
    <property type="entry name" value="DUF3037"/>
</dbReference>